<feature type="region of interest" description="Disordered" evidence="1">
    <location>
        <begin position="38"/>
        <end position="60"/>
    </location>
</feature>
<evidence type="ECO:0000313" key="6">
    <source>
        <dbReference type="Proteomes" id="UP001153387"/>
    </source>
</evidence>
<dbReference type="RefSeq" id="WP_277566280.1">
    <property type="nucleotide sequence ID" value="NZ_JAPDHZ010000003.1"/>
</dbReference>
<protein>
    <submittedName>
        <fullName evidence="5">DUF3048 domain-containing protein</fullName>
    </submittedName>
</protein>
<dbReference type="EMBL" id="JAPDHZ010000003">
    <property type="protein sequence ID" value="MDG0792483.1"/>
    <property type="molecule type" value="Genomic_DNA"/>
</dbReference>
<dbReference type="InterPro" id="IPR023158">
    <property type="entry name" value="YerB-like_sf"/>
</dbReference>
<dbReference type="Pfam" id="PF17479">
    <property type="entry name" value="DUF3048_C"/>
    <property type="match status" value="1"/>
</dbReference>
<dbReference type="InterPro" id="IPR021416">
    <property type="entry name" value="DUF3048_N"/>
</dbReference>
<proteinExistence type="predicted"/>
<feature type="domain" description="DUF3048" evidence="4">
    <location>
        <begin position="238"/>
        <end position="346"/>
    </location>
</feature>
<gene>
    <name evidence="5" type="ORF">OMP38_17570</name>
</gene>
<feature type="signal peptide" evidence="2">
    <location>
        <begin position="1"/>
        <end position="26"/>
    </location>
</feature>
<accession>A0A9X4QN56</accession>
<dbReference type="Proteomes" id="UP001153387">
    <property type="component" value="Unassembled WGS sequence"/>
</dbReference>
<keyword evidence="6" id="KW-1185">Reference proteome</keyword>
<comment type="caution">
    <text evidence="5">The sequence shown here is derived from an EMBL/GenBank/DDBJ whole genome shotgun (WGS) entry which is preliminary data.</text>
</comment>
<feature type="domain" description="DUF3048" evidence="3">
    <location>
        <begin position="70"/>
        <end position="211"/>
    </location>
</feature>
<evidence type="ECO:0000256" key="1">
    <source>
        <dbReference type="SAM" id="MobiDB-lite"/>
    </source>
</evidence>
<evidence type="ECO:0000259" key="3">
    <source>
        <dbReference type="Pfam" id="PF11258"/>
    </source>
</evidence>
<evidence type="ECO:0000313" key="5">
    <source>
        <dbReference type="EMBL" id="MDG0792483.1"/>
    </source>
</evidence>
<dbReference type="Pfam" id="PF11258">
    <property type="entry name" value="DUF3048"/>
    <property type="match status" value="1"/>
</dbReference>
<dbReference type="SUPFAM" id="SSF159774">
    <property type="entry name" value="YerB-like"/>
    <property type="match status" value="1"/>
</dbReference>
<dbReference type="InterPro" id="IPR035328">
    <property type="entry name" value="DUF3048_C"/>
</dbReference>
<organism evidence="5 6">
    <name type="scientific">Cohnella ginsengisoli</name>
    <dbReference type="NCBI Taxonomy" id="425004"/>
    <lineage>
        <taxon>Bacteria</taxon>
        <taxon>Bacillati</taxon>
        <taxon>Bacillota</taxon>
        <taxon>Bacilli</taxon>
        <taxon>Bacillales</taxon>
        <taxon>Paenibacillaceae</taxon>
        <taxon>Cohnella</taxon>
    </lineage>
</organism>
<dbReference type="AlphaFoldDB" id="A0A9X4QN56"/>
<sequence>MTANTSSAIRTAMLALTLAAATAVLGACGGESEPATAPIGTASASSSSAPSPSATATDSAEPSAAFLAPLTGLPTDQAVVRRPLSVMINNFKAARPQSGLTHADTVWEILAEGGITRLVAIFQSQTFDDPIGPIRSIRPYLIDIGETYGGILVHAGASNDALAILQHSGKADMDEINNAGAYFYRSKDRKAPHNLYSTQEKLYTGAQKLKYDETATVPLVQFDPTPDVIGEPAATQVDIKFQLSDYKVSYAYDASTHLYARSVNGQPHIDLNNSRQLTAANLVVLSAKHHAYDDYGRLVIDLNGGGEAVLFQEGRAIACEWKRAPGDIVRIYRDGRELKFVPGTTYYHVVPTDGGFASHVKYE</sequence>
<feature type="chain" id="PRO_5040796566" evidence="2">
    <location>
        <begin position="27"/>
        <end position="363"/>
    </location>
</feature>
<keyword evidence="2" id="KW-0732">Signal</keyword>
<evidence type="ECO:0000256" key="2">
    <source>
        <dbReference type="SAM" id="SignalP"/>
    </source>
</evidence>
<name>A0A9X4QN56_9BACL</name>
<reference evidence="5 6" key="1">
    <citation type="submission" date="2022-10" db="EMBL/GenBank/DDBJ databases">
        <title>Comparative genomic analysis of Cohnella hashimotonis sp. nov., isolated from the International Space Station.</title>
        <authorList>
            <person name="Simpson A."/>
            <person name="Venkateswaran K."/>
        </authorList>
    </citation>
    <scope>NUCLEOTIDE SEQUENCE [LARGE SCALE GENOMIC DNA]</scope>
    <source>
        <strain evidence="5 6">DSM 18997</strain>
    </source>
</reference>
<evidence type="ECO:0000259" key="4">
    <source>
        <dbReference type="Pfam" id="PF17479"/>
    </source>
</evidence>
<dbReference type="Gene3D" id="3.50.90.10">
    <property type="entry name" value="YerB-like"/>
    <property type="match status" value="1"/>
</dbReference>